<dbReference type="Gene3D" id="2.30.42.10">
    <property type="match status" value="1"/>
</dbReference>
<dbReference type="Pfam" id="PF19238">
    <property type="entry name" value="Radical_SAM_2"/>
    <property type="match status" value="1"/>
</dbReference>
<dbReference type="InterPro" id="IPR058240">
    <property type="entry name" value="rSAM_sf"/>
</dbReference>
<dbReference type="Pfam" id="PF04459">
    <property type="entry name" value="DUF512"/>
    <property type="match status" value="1"/>
</dbReference>
<sequence length="542" mass="58394">MATYPGKDIEREASCASCAACDQASLTAAEAAAAAWEGPAARIVAVEPESPADDAGFTPGCYLTTVDGEPLRDIIDWRWLAADDVITVGYIDLDGEAGEVELEREPGERWGFEFDGVLFDSVKLCRNACVFCFMRQLPDGVRPSLVLRDDDFRLSFLSGTFVTLTNLKPEDEARIIEQHISPLRVSLHASEPELRRRMIGKHAAHGLAALDRLLAAGIEAHAQIVLMPGVNDGEALRETLEWAWERPGINGVGIVPLGFTKHQTSLHESFTTPEAARGVIDVIAPFQQRARAERGGPWVFAADEFYVNAFGADTPARIPPASDYGDYDMFEDGIGIVRSYVDEFEEVCENGLAARAAEALAARNLTARYIIGEAMQPFLDAMIANSPLAGRLVPLTVRNDYFGGNVNVTGLLTAQDIAPAIKAASEEEKNSTMVEQGADARCSDRASSADGIEGATRRGVNSPDAFDTSEDCLSESEYRASASGGTRQLFLLPGVIFNDNGVTLDDTTVQDIENAAGAPVSVVSCNPCDYLPEIIKLAQDEP</sequence>
<feature type="domain" description="PDZ" evidence="3">
    <location>
        <begin position="43"/>
        <end position="78"/>
    </location>
</feature>
<dbReference type="InterPro" id="IPR007549">
    <property type="entry name" value="DUF512"/>
</dbReference>
<evidence type="ECO:0000313" key="5">
    <source>
        <dbReference type="EMBL" id="BCA88894.1"/>
    </source>
</evidence>
<dbReference type="Proteomes" id="UP000501727">
    <property type="component" value="Chromosome"/>
</dbReference>
<dbReference type="InterPro" id="IPR041489">
    <property type="entry name" value="PDZ_6"/>
</dbReference>
<keyword evidence="6" id="KW-1185">Reference proteome</keyword>
<dbReference type="AlphaFoldDB" id="A0A6F8SM94"/>
<dbReference type="Gene3D" id="3.20.20.70">
    <property type="entry name" value="Aldolase class I"/>
    <property type="match status" value="1"/>
</dbReference>
<protein>
    <submittedName>
        <fullName evidence="5">Uncharacterized protein</fullName>
    </submittedName>
</protein>
<dbReference type="EMBL" id="AP022829">
    <property type="protein sequence ID" value="BCA88894.1"/>
    <property type="molecule type" value="Genomic_DNA"/>
</dbReference>
<dbReference type="SUPFAM" id="SSF50156">
    <property type="entry name" value="PDZ domain-like"/>
    <property type="match status" value="1"/>
</dbReference>
<feature type="region of interest" description="Disordered" evidence="1">
    <location>
        <begin position="428"/>
        <end position="448"/>
    </location>
</feature>
<dbReference type="RefSeq" id="WP_173113310.1">
    <property type="nucleotide sequence ID" value="NZ_AP022829.1"/>
</dbReference>
<dbReference type="KEGG" id="ahat:ADCFC_15130"/>
<dbReference type="InterPro" id="IPR036034">
    <property type="entry name" value="PDZ_sf"/>
</dbReference>
<evidence type="ECO:0000256" key="1">
    <source>
        <dbReference type="SAM" id="MobiDB-lite"/>
    </source>
</evidence>
<proteinExistence type="predicted"/>
<organism evidence="5 6">
    <name type="scientific">Adlercreutzia hattorii</name>
    <dbReference type="NCBI Taxonomy" id="2707299"/>
    <lineage>
        <taxon>Bacteria</taxon>
        <taxon>Bacillati</taxon>
        <taxon>Actinomycetota</taxon>
        <taxon>Coriobacteriia</taxon>
        <taxon>Eggerthellales</taxon>
        <taxon>Eggerthellaceae</taxon>
        <taxon>Adlercreutzia</taxon>
    </lineage>
</organism>
<dbReference type="InterPro" id="IPR045375">
    <property type="entry name" value="Put_radical_SAM-like_N"/>
</dbReference>
<dbReference type="Pfam" id="PF17820">
    <property type="entry name" value="PDZ_6"/>
    <property type="match status" value="1"/>
</dbReference>
<evidence type="ECO:0000313" key="6">
    <source>
        <dbReference type="Proteomes" id="UP000501727"/>
    </source>
</evidence>
<name>A0A6F8SM94_9ACTN</name>
<feature type="domain" description="Putative radical SAM N-terminal" evidence="4">
    <location>
        <begin position="105"/>
        <end position="245"/>
    </location>
</feature>
<reference evidence="6" key="2">
    <citation type="submission" date="2020-03" db="EMBL/GenBank/DDBJ databases">
        <title>Complete Genome Sequence of Adlercreutzia sp. strain 8CFCBH1 Producing Equol, Isolated from Healthy Japanese Feces.</title>
        <authorList>
            <person name="Ogata Y."/>
            <person name="Sakamoto M."/>
            <person name="Ohkuma M."/>
            <person name="Hattori M."/>
            <person name="Suda W."/>
        </authorList>
    </citation>
    <scope>NUCLEOTIDE SEQUENCE [LARGE SCALE GENOMIC DNA]</scope>
    <source>
        <strain evidence="6">8CFCBH1</strain>
    </source>
</reference>
<evidence type="ECO:0000259" key="3">
    <source>
        <dbReference type="Pfam" id="PF17820"/>
    </source>
</evidence>
<feature type="domain" description="DUF512" evidence="2">
    <location>
        <begin position="255"/>
        <end position="425"/>
    </location>
</feature>
<accession>A0A6F8SM94</accession>
<dbReference type="InterPro" id="IPR013785">
    <property type="entry name" value="Aldolase_TIM"/>
</dbReference>
<evidence type="ECO:0000259" key="2">
    <source>
        <dbReference type="Pfam" id="PF04459"/>
    </source>
</evidence>
<gene>
    <name evidence="5" type="ORF">ADCFC_13920</name>
</gene>
<dbReference type="SUPFAM" id="SSF102114">
    <property type="entry name" value="Radical SAM enzymes"/>
    <property type="match status" value="1"/>
</dbReference>
<evidence type="ECO:0000259" key="4">
    <source>
        <dbReference type="Pfam" id="PF19238"/>
    </source>
</evidence>
<reference evidence="6" key="1">
    <citation type="journal article" date="2020" name="Microbiol. Resour. Announc.">
        <title>Complete Genome Sequence of Adlercreutzia sp. Strain 8CFCBH1, a Potent Producer of Equol, Isolated from Healthy Japanese Feces.</title>
        <authorList>
            <person name="Ogata Y."/>
            <person name="Sakamoto M."/>
            <person name="Ohkuma M."/>
            <person name="Hattori M."/>
            <person name="Suda W."/>
        </authorList>
    </citation>
    <scope>NUCLEOTIDE SEQUENCE [LARGE SCALE GENOMIC DNA]</scope>
    <source>
        <strain evidence="6">8CFCBH1</strain>
    </source>
</reference>